<dbReference type="PANTHER" id="PTHR42912">
    <property type="entry name" value="METHYLTRANSFERASE"/>
    <property type="match status" value="1"/>
</dbReference>
<dbReference type="Proteomes" id="UP000019494">
    <property type="component" value="Unassembled WGS sequence"/>
</dbReference>
<name>W9GIY0_9MICO</name>
<dbReference type="Gene3D" id="3.40.50.150">
    <property type="entry name" value="Vaccinia Virus protein VP39"/>
    <property type="match status" value="1"/>
</dbReference>
<dbReference type="InterPro" id="IPR050508">
    <property type="entry name" value="Methyltransf_Superfamily"/>
</dbReference>
<proteinExistence type="predicted"/>
<dbReference type="EMBL" id="AWQS01000070">
    <property type="protein sequence ID" value="EWT06025.1"/>
    <property type="molecule type" value="Genomic_DNA"/>
</dbReference>
<dbReference type="Pfam" id="PF08241">
    <property type="entry name" value="Methyltransf_11"/>
    <property type="match status" value="1"/>
</dbReference>
<evidence type="ECO:0000313" key="2">
    <source>
        <dbReference type="EMBL" id="EWT06025.1"/>
    </source>
</evidence>
<dbReference type="InterPro" id="IPR029063">
    <property type="entry name" value="SAM-dependent_MTases_sf"/>
</dbReference>
<keyword evidence="2" id="KW-0808">Transferase</keyword>
<dbReference type="SUPFAM" id="SSF53335">
    <property type="entry name" value="S-adenosyl-L-methionine-dependent methyltransferases"/>
    <property type="match status" value="1"/>
</dbReference>
<comment type="caution">
    <text evidence="2">The sequence shown here is derived from an EMBL/GenBank/DDBJ whole genome shotgun (WGS) entry which is preliminary data.</text>
</comment>
<organism evidence="2 3">
    <name type="scientific">Intrasporangium chromatireducens Q5-1</name>
    <dbReference type="NCBI Taxonomy" id="584657"/>
    <lineage>
        <taxon>Bacteria</taxon>
        <taxon>Bacillati</taxon>
        <taxon>Actinomycetota</taxon>
        <taxon>Actinomycetes</taxon>
        <taxon>Micrococcales</taxon>
        <taxon>Intrasporangiaceae</taxon>
        <taxon>Intrasporangium</taxon>
    </lineage>
</organism>
<evidence type="ECO:0000313" key="3">
    <source>
        <dbReference type="Proteomes" id="UP000019494"/>
    </source>
</evidence>
<gene>
    <name evidence="2" type="ORF">N864_00735</name>
</gene>
<dbReference type="CDD" id="cd02440">
    <property type="entry name" value="AdoMet_MTases"/>
    <property type="match status" value="1"/>
</dbReference>
<sequence length="271" mass="28724">MPEHLFTTEATSPEQVQAMLAILDLQESSPAVQRLRDWTLDVLAPGPGDVAVDVGSGSGTETRRLAALVGDRGQAVGVEPNPGLRAEAERRCREELSVARFVAGEALSLPFEDGTVDVLRCERVLQHLADPERAVAEFARVLAPGGRVGVIDSDWGTAIQRPEGDPETMAAYRRAGLSRIRNPHSGRNLSSQLRHAGLMVDADVGSAAIVLQGDAVLRAGFITENARAAVDQGLLSAGQADDLLASIRTAAEAGEAFFAVTMFAVVGRRLQ</sequence>
<dbReference type="GO" id="GO:0008757">
    <property type="term" value="F:S-adenosylmethionine-dependent methyltransferase activity"/>
    <property type="evidence" value="ECO:0007669"/>
    <property type="project" value="InterPro"/>
</dbReference>
<protein>
    <submittedName>
        <fullName evidence="2">Methyltransferase</fullName>
    </submittedName>
</protein>
<keyword evidence="2" id="KW-0489">Methyltransferase</keyword>
<dbReference type="GO" id="GO:0032259">
    <property type="term" value="P:methylation"/>
    <property type="evidence" value="ECO:0007669"/>
    <property type="project" value="UniProtKB-KW"/>
</dbReference>
<evidence type="ECO:0000259" key="1">
    <source>
        <dbReference type="Pfam" id="PF08241"/>
    </source>
</evidence>
<feature type="domain" description="Methyltransferase type 11" evidence="1">
    <location>
        <begin position="52"/>
        <end position="148"/>
    </location>
</feature>
<dbReference type="InterPro" id="IPR013216">
    <property type="entry name" value="Methyltransf_11"/>
</dbReference>
<dbReference type="AlphaFoldDB" id="W9GIY0"/>
<reference evidence="3" key="1">
    <citation type="submission" date="2013-08" db="EMBL/GenBank/DDBJ databases">
        <title>Intrasporangium oryzae NRRL B-24470.</title>
        <authorList>
            <person name="Liu H."/>
            <person name="Wang G."/>
        </authorList>
    </citation>
    <scope>NUCLEOTIDE SEQUENCE [LARGE SCALE GENOMIC DNA]</scope>
    <source>
        <strain evidence="3">Q5-1</strain>
    </source>
</reference>
<accession>W9GIY0</accession>
<keyword evidence="3" id="KW-1185">Reference proteome</keyword>